<comment type="caution">
    <text evidence="2">The sequence shown here is derived from an EMBL/GenBank/DDBJ whole genome shotgun (WGS) entry which is preliminary data.</text>
</comment>
<feature type="transmembrane region" description="Helical" evidence="1">
    <location>
        <begin position="158"/>
        <end position="181"/>
    </location>
</feature>
<feature type="transmembrane region" description="Helical" evidence="1">
    <location>
        <begin position="247"/>
        <end position="267"/>
    </location>
</feature>
<evidence type="ECO:0008006" key="4">
    <source>
        <dbReference type="Google" id="ProtNLM"/>
    </source>
</evidence>
<organism evidence="2 3">
    <name type="scientific">Paenibacillus etheri</name>
    <dbReference type="NCBI Taxonomy" id="1306852"/>
    <lineage>
        <taxon>Bacteria</taxon>
        <taxon>Bacillati</taxon>
        <taxon>Bacillota</taxon>
        <taxon>Bacilli</taxon>
        <taxon>Bacillales</taxon>
        <taxon>Paenibacillaceae</taxon>
        <taxon>Paenibacillus</taxon>
    </lineage>
</organism>
<feature type="transmembrane region" description="Helical" evidence="1">
    <location>
        <begin position="219"/>
        <end position="241"/>
    </location>
</feature>
<dbReference type="AlphaFoldDB" id="A0A0W1B4U8"/>
<dbReference type="GO" id="GO:0004222">
    <property type="term" value="F:metalloendopeptidase activity"/>
    <property type="evidence" value="ECO:0007669"/>
    <property type="project" value="InterPro"/>
</dbReference>
<evidence type="ECO:0000313" key="2">
    <source>
        <dbReference type="EMBL" id="KTD88581.1"/>
    </source>
</evidence>
<dbReference type="EMBL" id="LCZJ02000012">
    <property type="protein sequence ID" value="KTD88581.1"/>
    <property type="molecule type" value="Genomic_DNA"/>
</dbReference>
<accession>A0A0W1B4U8</accession>
<gene>
    <name evidence="2" type="ORF">UQ64_04490</name>
</gene>
<dbReference type="Proteomes" id="UP000054709">
    <property type="component" value="Unassembled WGS sequence"/>
</dbReference>
<keyword evidence="3" id="KW-1185">Reference proteome</keyword>
<protein>
    <recommendedName>
        <fullName evidence="4">Peptidase M50</fullName>
    </recommendedName>
</protein>
<dbReference type="OrthoDB" id="9800627at2"/>
<keyword evidence="1" id="KW-0812">Transmembrane</keyword>
<feature type="transmembrane region" description="Helical" evidence="1">
    <location>
        <begin position="378"/>
        <end position="397"/>
    </location>
</feature>
<dbReference type="PANTHER" id="PTHR13325:SF3">
    <property type="entry name" value="MEMBRANE-BOUND TRANSCRIPTION FACTOR SITE-2 PROTEASE"/>
    <property type="match status" value="1"/>
</dbReference>
<reference evidence="2 3" key="1">
    <citation type="journal article" date="2015" name="Int. Biodeterior. Biodegradation">
        <title>Physiological and genetic screening methods for the isolation of methyl tert-butyl ether-degrading bacteria for bioremediation purposes.</title>
        <authorList>
            <person name="Guisado I.M."/>
            <person name="Purswani J."/>
            <person name="Gonzalez Lopez J."/>
            <person name="Pozo C."/>
        </authorList>
    </citation>
    <scope>NUCLEOTIDE SEQUENCE [LARGE SCALE GENOMIC DNA]</scope>
    <source>
        <strain evidence="2 3">SH7</strain>
    </source>
</reference>
<feature type="transmembrane region" description="Helical" evidence="1">
    <location>
        <begin position="187"/>
        <end position="207"/>
    </location>
</feature>
<dbReference type="GO" id="GO:0031293">
    <property type="term" value="P:membrane protein intracellular domain proteolysis"/>
    <property type="evidence" value="ECO:0007669"/>
    <property type="project" value="TreeGrafter"/>
</dbReference>
<dbReference type="GO" id="GO:0005737">
    <property type="term" value="C:cytoplasm"/>
    <property type="evidence" value="ECO:0007669"/>
    <property type="project" value="TreeGrafter"/>
</dbReference>
<dbReference type="GO" id="GO:0016020">
    <property type="term" value="C:membrane"/>
    <property type="evidence" value="ECO:0007669"/>
    <property type="project" value="InterPro"/>
</dbReference>
<proteinExistence type="predicted"/>
<keyword evidence="1" id="KW-1133">Transmembrane helix</keyword>
<dbReference type="RefSeq" id="WP_060621732.1">
    <property type="nucleotide sequence ID" value="NZ_LCZJ02000012.1"/>
</dbReference>
<keyword evidence="1" id="KW-0472">Membrane</keyword>
<evidence type="ECO:0000313" key="3">
    <source>
        <dbReference type="Proteomes" id="UP000054709"/>
    </source>
</evidence>
<feature type="transmembrane region" description="Helical" evidence="1">
    <location>
        <begin position="319"/>
        <end position="343"/>
    </location>
</feature>
<dbReference type="PANTHER" id="PTHR13325">
    <property type="entry name" value="PROTEASE M50 MEMBRANE-BOUND TRANSCRIPTION FACTOR SITE 2 PROTEASE"/>
    <property type="match status" value="1"/>
</dbReference>
<name>A0A0W1B4U8_9BACL</name>
<feature type="transmembrane region" description="Helical" evidence="1">
    <location>
        <begin position="125"/>
        <end position="146"/>
    </location>
</feature>
<sequence>MDYDFLKLKEYDWRVETGEGIPDKYMLSFNERQHIKVSVTAKIIMDCFDGTKTILQVQSELMEMNISLSPDDLNKFVDDFIVGNSILEGMNYDTKGKGSSYMWWHLPLINSNRLSWLFGILKVFYVKWVSIVMLLLILFSGVLSAYQVMTSGFGLTQVNSLGFILLGYLSLIIHEFGHVAAAYKQQIRVGAIGIGLYLFYPVMYVDMTNAWRLDHKKRVLVDIGGIYFQLITIIPLTAIAFVSHNSFFYIVSIAIIGMTMMNLIPFIKLDGYWILCDYLKLDNISSNAFGIAIKVVKGAFGKREEAPLVKVNSRKEQKIYTVFALVYTLSTTVMAVLGIILTIKVIGNLDTIKSNSITIFNDIQASEWSSALAMVNKTFIFILPLFFLSFTIVRILINIAKKLISGEQRHDQAKGYT</sequence>
<dbReference type="InterPro" id="IPR001193">
    <property type="entry name" value="MBTPS2"/>
</dbReference>
<evidence type="ECO:0000256" key="1">
    <source>
        <dbReference type="SAM" id="Phobius"/>
    </source>
</evidence>